<evidence type="ECO:0000256" key="1">
    <source>
        <dbReference type="ARBA" id="ARBA00023002"/>
    </source>
</evidence>
<dbReference type="EMBL" id="SIXH01000510">
    <property type="protein sequence ID" value="TBO55447.1"/>
    <property type="molecule type" value="Genomic_DNA"/>
</dbReference>
<dbReference type="InterPro" id="IPR036188">
    <property type="entry name" value="FAD/NAD-bd_sf"/>
</dbReference>
<dbReference type="Pfam" id="PF01266">
    <property type="entry name" value="DAO"/>
    <property type="match status" value="1"/>
</dbReference>
<keyword evidence="4" id="KW-1185">Reference proteome</keyword>
<name>A0A4Q9HL41_STRKA</name>
<protein>
    <submittedName>
        <fullName evidence="3">FAD-binding oxidoreductase</fullName>
    </submittedName>
</protein>
<evidence type="ECO:0000313" key="3">
    <source>
        <dbReference type="EMBL" id="TBO55447.1"/>
    </source>
</evidence>
<dbReference type="AlphaFoldDB" id="A0A4Q9HL41"/>
<dbReference type="InterPro" id="IPR006076">
    <property type="entry name" value="FAD-dep_OxRdtase"/>
</dbReference>
<gene>
    <name evidence="3" type="ORF">EYS09_33230</name>
</gene>
<organism evidence="3 4">
    <name type="scientific">Streptomyces kasugaensis</name>
    <dbReference type="NCBI Taxonomy" id="1946"/>
    <lineage>
        <taxon>Bacteria</taxon>
        <taxon>Bacillati</taxon>
        <taxon>Actinomycetota</taxon>
        <taxon>Actinomycetes</taxon>
        <taxon>Kitasatosporales</taxon>
        <taxon>Streptomycetaceae</taxon>
        <taxon>Streptomyces</taxon>
    </lineage>
</organism>
<evidence type="ECO:0000259" key="2">
    <source>
        <dbReference type="Pfam" id="PF01266"/>
    </source>
</evidence>
<dbReference type="SUPFAM" id="SSF51905">
    <property type="entry name" value="FAD/NAD(P)-binding domain"/>
    <property type="match status" value="1"/>
</dbReference>
<proteinExistence type="predicted"/>
<dbReference type="OrthoDB" id="9806257at2"/>
<accession>A0A4Q9HL41</accession>
<dbReference type="PANTHER" id="PTHR13847">
    <property type="entry name" value="SARCOSINE DEHYDROGENASE-RELATED"/>
    <property type="match status" value="1"/>
</dbReference>
<dbReference type="GO" id="GO:0005737">
    <property type="term" value="C:cytoplasm"/>
    <property type="evidence" value="ECO:0007669"/>
    <property type="project" value="TreeGrafter"/>
</dbReference>
<feature type="domain" description="FAD dependent oxidoreductase" evidence="2">
    <location>
        <begin position="13"/>
        <end position="380"/>
    </location>
</feature>
<evidence type="ECO:0000313" key="4">
    <source>
        <dbReference type="Proteomes" id="UP000292452"/>
    </source>
</evidence>
<dbReference type="Gene3D" id="3.50.50.60">
    <property type="entry name" value="FAD/NAD(P)-binding domain"/>
    <property type="match status" value="1"/>
</dbReference>
<dbReference type="PANTHER" id="PTHR13847:SF289">
    <property type="entry name" value="GLYCINE OXIDASE"/>
    <property type="match status" value="1"/>
</dbReference>
<keyword evidence="1" id="KW-0560">Oxidoreductase</keyword>
<dbReference type="Proteomes" id="UP000292452">
    <property type="component" value="Unassembled WGS sequence"/>
</dbReference>
<dbReference type="GO" id="GO:0016491">
    <property type="term" value="F:oxidoreductase activity"/>
    <property type="evidence" value="ECO:0007669"/>
    <property type="project" value="UniProtKB-KW"/>
</dbReference>
<dbReference type="Gene3D" id="3.30.9.10">
    <property type="entry name" value="D-Amino Acid Oxidase, subunit A, domain 2"/>
    <property type="match status" value="1"/>
</dbReference>
<sequence>MNSNGGPEGRRFDVLVVGNGALGLSLALTLTRRGQRVALLGESHRPWAGSTAAGAMLGCFGEVTTSLVASDHGRTKLELGIEATRMWPQWLAELDEETGGGDSIKTADGTTLILNTIGIPEIDDANFAAIRAELVRYAEPFHDVDPADLDWVDSEPLSRPLKAFHIPGEHAVNPVALMERLESAFTTAGGTVITELATAVVHDRDRVTGVTLANGDSISAGQVVLAAGARTQVLLDTLPVGPRIPKLVSGYGVSALVKTVDGTSPSSVIRTPNRSFACGLHVLPRGQGEVYLGATNVISSEPRDIAEMRDLVFLLQCAHRQVRRNLWDSHVAKVQVGNRPVSVDGFPLLGDGGMDGLWIMTGTYRDGLHLSPLLAQEMTARILGEAPRAALAPFTPVRPPLQAWSRERIVEDVVHHTIAIGYEQDWKIPVEWDGWIENDLRPATLSWAEEIDPEFTPPPELLFLSRQIPDLAKILREYYAASREGAGAAAR</sequence>
<reference evidence="3 4" key="1">
    <citation type="submission" date="2019-02" db="EMBL/GenBank/DDBJ databases">
        <title>Draft Genome Sequence of Streptomyces sp. AM-2504, identified by 16S rRNA comparative analysis as a Streptomyces Kasugaensis strain.</title>
        <authorList>
            <person name="Napolioni V."/>
            <person name="Giuliodori A.M."/>
            <person name="Spurio R."/>
            <person name="Fabbretti A."/>
        </authorList>
    </citation>
    <scope>NUCLEOTIDE SEQUENCE [LARGE SCALE GENOMIC DNA]</scope>
    <source>
        <strain evidence="3 4">AM-2504</strain>
    </source>
</reference>
<comment type="caution">
    <text evidence="3">The sequence shown here is derived from an EMBL/GenBank/DDBJ whole genome shotgun (WGS) entry which is preliminary data.</text>
</comment>